<evidence type="ECO:0000259" key="2">
    <source>
        <dbReference type="Pfam" id="PF13490"/>
    </source>
</evidence>
<dbReference type="InterPro" id="IPR027383">
    <property type="entry name" value="Znf_put"/>
</dbReference>
<dbReference type="RefSeq" id="WP_092147415.1">
    <property type="nucleotide sequence ID" value="NZ_LT629700.1"/>
</dbReference>
<accession>A0A1G9LF46</accession>
<organism evidence="3 4">
    <name type="scientific">Corynebacterium mycetoides</name>
    <dbReference type="NCBI Taxonomy" id="38302"/>
    <lineage>
        <taxon>Bacteria</taxon>
        <taxon>Bacillati</taxon>
        <taxon>Actinomycetota</taxon>
        <taxon>Actinomycetes</taxon>
        <taxon>Mycobacteriales</taxon>
        <taxon>Corynebacteriaceae</taxon>
        <taxon>Corynebacterium</taxon>
    </lineage>
</organism>
<evidence type="ECO:0000313" key="4">
    <source>
        <dbReference type="Proteomes" id="UP000199350"/>
    </source>
</evidence>
<keyword evidence="4" id="KW-1185">Reference proteome</keyword>
<gene>
    <name evidence="3" type="ORF">SAMN04488535_0133</name>
</gene>
<feature type="transmembrane region" description="Helical" evidence="1">
    <location>
        <begin position="87"/>
        <end position="106"/>
    </location>
</feature>
<dbReference type="AlphaFoldDB" id="A0A1G9LF46"/>
<dbReference type="STRING" id="38302.SAMN04488535_0133"/>
<dbReference type="EMBL" id="LT629700">
    <property type="protein sequence ID" value="SDL60496.1"/>
    <property type="molecule type" value="Genomic_DNA"/>
</dbReference>
<evidence type="ECO:0000313" key="3">
    <source>
        <dbReference type="EMBL" id="SDL60496.1"/>
    </source>
</evidence>
<protein>
    <submittedName>
        <fullName evidence="3">Predicted anti-sigma-YlaC factor YlaD, contains Zn-finger domain</fullName>
    </submittedName>
</protein>
<proteinExistence type="predicted"/>
<name>A0A1G9LF46_9CORY</name>
<evidence type="ECO:0000256" key="1">
    <source>
        <dbReference type="SAM" id="Phobius"/>
    </source>
</evidence>
<keyword evidence="1" id="KW-0812">Transmembrane</keyword>
<feature type="transmembrane region" description="Helical" evidence="1">
    <location>
        <begin position="171"/>
        <end position="189"/>
    </location>
</feature>
<sequence>MLSHEEVRAALSARVDGEDTGLDDDVVDAHVSHCASCRAYYDRVLSLSHNLRFVEADGGMAPPEDLSQLILDGVDDEWRRISRRRTVWLALGRVALVVLALVWGVWAVDGLVQSPAQSLGAVEQAAGKLGVASALLLSAARPGQIPGVALVVGTMFTFSLGFAILDGELAGHLLVLLPTLVALVGMLAVDRWHRVSHVWRMLGADPRG</sequence>
<keyword evidence="1" id="KW-0472">Membrane</keyword>
<dbReference type="Pfam" id="PF13490">
    <property type="entry name" value="zf-HC2"/>
    <property type="match status" value="1"/>
</dbReference>
<reference evidence="4" key="1">
    <citation type="submission" date="2016-10" db="EMBL/GenBank/DDBJ databases">
        <authorList>
            <person name="Varghese N."/>
            <person name="Submissions S."/>
        </authorList>
    </citation>
    <scope>NUCLEOTIDE SEQUENCE [LARGE SCALE GENOMIC DNA]</scope>
    <source>
        <strain evidence="4">DSM 20632</strain>
    </source>
</reference>
<keyword evidence="1" id="KW-1133">Transmembrane helix</keyword>
<feature type="transmembrane region" description="Helical" evidence="1">
    <location>
        <begin position="147"/>
        <end position="165"/>
    </location>
</feature>
<feature type="domain" description="Putative zinc-finger" evidence="2">
    <location>
        <begin position="5"/>
        <end position="38"/>
    </location>
</feature>
<dbReference type="Proteomes" id="UP000199350">
    <property type="component" value="Chromosome I"/>
</dbReference>
<dbReference type="OrthoDB" id="5197868at2"/>